<evidence type="ECO:0000256" key="8">
    <source>
        <dbReference type="SAM" id="Phobius"/>
    </source>
</evidence>
<dbReference type="PRINTS" id="PR00237">
    <property type="entry name" value="GPCRRHODOPSN"/>
</dbReference>
<dbReference type="SUPFAM" id="SSF81321">
    <property type="entry name" value="Family A G protein-coupled receptor-like"/>
    <property type="match status" value="1"/>
</dbReference>
<organism evidence="10">
    <name type="scientific">Stegastes partitus</name>
    <name type="common">bicolor damselfish</name>
    <dbReference type="NCBI Taxonomy" id="144197"/>
    <lineage>
        <taxon>Eukaryota</taxon>
        <taxon>Metazoa</taxon>
        <taxon>Chordata</taxon>
        <taxon>Craniata</taxon>
        <taxon>Vertebrata</taxon>
        <taxon>Euteleostomi</taxon>
        <taxon>Actinopterygii</taxon>
        <taxon>Neopterygii</taxon>
        <taxon>Teleostei</taxon>
        <taxon>Neoteleostei</taxon>
        <taxon>Acanthomorphata</taxon>
        <taxon>Ovalentaria</taxon>
        <taxon>Pomacentridae</taxon>
        <taxon>Stegastes</taxon>
    </lineage>
</organism>
<dbReference type="RefSeq" id="XP_008285718.1">
    <property type="nucleotide sequence ID" value="XM_008287496.1"/>
</dbReference>
<keyword evidence="2 8" id="KW-0812">Transmembrane</keyword>
<feature type="transmembrane region" description="Helical" evidence="8">
    <location>
        <begin position="199"/>
        <end position="225"/>
    </location>
</feature>
<sequence length="356" mass="40403">MAPSSDPYGDYIEHLDYYYYEILTTDNFDFTLSHPPGERTVFQVYAAAFCTLIFCISLPGNSFLLWVLLKERAWRTTHDIFLLQLAVSNLCSTTTLPFMASNALNSWVFGWTACGAVRGFFFLGMNSYPIIVTAMVLHSYITVVHASRVSAQAFSKRRVLVGSIVMWLPCAAVSIRDSMDSVAIPLGEDEMCTGVESAYSMTVSVSLGMTLFFLLPLAIITFCYVHLWITIRQGRINRQDQPSKLILGITVGYFLCVALHHITLLMNSLYLVNIFRSTAYLTHTVHCLMFISYPLTHFYCLLYPLFYIPGAQRFRRHLPQRCQRNRDDSSVALVNLLETCEDEDMIVCHALTSRTS</sequence>
<evidence type="ECO:0000256" key="1">
    <source>
        <dbReference type="ARBA" id="ARBA00004141"/>
    </source>
</evidence>
<keyword evidence="3 8" id="KW-1133">Transmembrane helix</keyword>
<keyword evidence="4" id="KW-0297">G-protein coupled receptor</keyword>
<evidence type="ECO:0000313" key="10">
    <source>
        <dbReference type="Ensembl" id="ENSSPAP00000021718.1"/>
    </source>
</evidence>
<dbReference type="Pfam" id="PF00001">
    <property type="entry name" value="7tm_1"/>
    <property type="match status" value="1"/>
</dbReference>
<dbReference type="GO" id="GO:0016493">
    <property type="term" value="F:C-C chemokine receptor activity"/>
    <property type="evidence" value="ECO:0007669"/>
    <property type="project" value="TreeGrafter"/>
</dbReference>
<dbReference type="InterPro" id="IPR017452">
    <property type="entry name" value="GPCR_Rhodpsn_7TM"/>
</dbReference>
<evidence type="ECO:0000256" key="3">
    <source>
        <dbReference type="ARBA" id="ARBA00022989"/>
    </source>
</evidence>
<evidence type="ECO:0000256" key="2">
    <source>
        <dbReference type="ARBA" id="ARBA00022692"/>
    </source>
</evidence>
<dbReference type="GO" id="GO:0060326">
    <property type="term" value="P:cell chemotaxis"/>
    <property type="evidence" value="ECO:0007669"/>
    <property type="project" value="TreeGrafter"/>
</dbReference>
<dbReference type="GO" id="GO:0019957">
    <property type="term" value="F:C-C chemokine binding"/>
    <property type="evidence" value="ECO:0007669"/>
    <property type="project" value="TreeGrafter"/>
</dbReference>
<dbReference type="Proteomes" id="UP000694891">
    <property type="component" value="Unplaced"/>
</dbReference>
<keyword evidence="7" id="KW-0807">Transducer</keyword>
<evidence type="ECO:0000256" key="7">
    <source>
        <dbReference type="ARBA" id="ARBA00023224"/>
    </source>
</evidence>
<dbReference type="GO" id="GO:0019722">
    <property type="term" value="P:calcium-mediated signaling"/>
    <property type="evidence" value="ECO:0007669"/>
    <property type="project" value="TreeGrafter"/>
</dbReference>
<feature type="transmembrane region" description="Helical" evidence="8">
    <location>
        <begin position="120"/>
        <end position="147"/>
    </location>
</feature>
<gene>
    <name evidence="12" type="primary">LOC103361420</name>
</gene>
<dbReference type="PANTHER" id="PTHR10489:SF932">
    <property type="entry name" value="G-PROTEIN COUPLED RECEPTORS FAMILY 1 PROFILE DOMAIN-CONTAINING PROTEIN"/>
    <property type="match status" value="1"/>
</dbReference>
<dbReference type="OrthoDB" id="10015690at2759"/>
<dbReference type="GO" id="GO:0007204">
    <property type="term" value="P:positive regulation of cytosolic calcium ion concentration"/>
    <property type="evidence" value="ECO:0007669"/>
    <property type="project" value="TreeGrafter"/>
</dbReference>
<protein>
    <submittedName>
        <fullName evidence="10 12">Chemokine XC receptor 1-like</fullName>
    </submittedName>
</protein>
<proteinExistence type="predicted"/>
<feature type="transmembrane region" description="Helical" evidence="8">
    <location>
        <begin position="80"/>
        <end position="100"/>
    </location>
</feature>
<feature type="transmembrane region" description="Helical" evidence="8">
    <location>
        <begin position="245"/>
        <end position="270"/>
    </location>
</feature>
<dbReference type="PANTHER" id="PTHR10489">
    <property type="entry name" value="CELL ADHESION MOLECULE"/>
    <property type="match status" value="1"/>
</dbReference>
<dbReference type="GeneTree" id="ENSGT01110000267168"/>
<reference evidence="10" key="1">
    <citation type="submission" date="2023-09" db="UniProtKB">
        <authorList>
            <consortium name="Ensembl"/>
        </authorList>
    </citation>
    <scope>IDENTIFICATION</scope>
</reference>
<comment type="subcellular location">
    <subcellularLocation>
        <location evidence="1">Membrane</location>
        <topology evidence="1">Multi-pass membrane protein</topology>
    </subcellularLocation>
</comment>
<dbReference type="AlphaFoldDB" id="A0A3B5AJN5"/>
<evidence type="ECO:0000313" key="12">
    <source>
        <dbReference type="RefSeq" id="XP_008285718.1"/>
    </source>
</evidence>
<keyword evidence="6" id="KW-0675">Receptor</keyword>
<dbReference type="InterPro" id="IPR050119">
    <property type="entry name" value="CCR1-9-like"/>
</dbReference>
<keyword evidence="11" id="KW-1185">Reference proteome</keyword>
<dbReference type="Ensembl" id="ENSSPAT00000022060.1">
    <property type="protein sequence ID" value="ENSSPAP00000021718.1"/>
    <property type="gene ID" value="ENSSPAG00000016396.1"/>
</dbReference>
<evidence type="ECO:0000256" key="5">
    <source>
        <dbReference type="ARBA" id="ARBA00023136"/>
    </source>
</evidence>
<accession>A0A3B5AJN5</accession>
<dbReference type="GO" id="GO:0009897">
    <property type="term" value="C:external side of plasma membrane"/>
    <property type="evidence" value="ECO:0007669"/>
    <property type="project" value="TreeGrafter"/>
</dbReference>
<keyword evidence="5 8" id="KW-0472">Membrane</keyword>
<reference evidence="12" key="2">
    <citation type="submission" date="2025-04" db="UniProtKB">
        <authorList>
            <consortium name="RefSeq"/>
        </authorList>
    </citation>
    <scope>IDENTIFICATION</scope>
</reference>
<feature type="transmembrane region" description="Helical" evidence="8">
    <location>
        <begin position="290"/>
        <end position="308"/>
    </location>
</feature>
<feature type="domain" description="G-protein coupled receptors family 1 profile" evidence="9">
    <location>
        <begin position="60"/>
        <end position="307"/>
    </location>
</feature>
<feature type="transmembrane region" description="Helical" evidence="8">
    <location>
        <begin position="159"/>
        <end position="179"/>
    </location>
</feature>
<evidence type="ECO:0000256" key="4">
    <source>
        <dbReference type="ARBA" id="ARBA00023040"/>
    </source>
</evidence>
<evidence type="ECO:0000313" key="11">
    <source>
        <dbReference type="Proteomes" id="UP000694891"/>
    </source>
</evidence>
<evidence type="ECO:0000256" key="6">
    <source>
        <dbReference type="ARBA" id="ARBA00023170"/>
    </source>
</evidence>
<dbReference type="PROSITE" id="PS50262">
    <property type="entry name" value="G_PROTEIN_RECEP_F1_2"/>
    <property type="match status" value="1"/>
</dbReference>
<feature type="transmembrane region" description="Helical" evidence="8">
    <location>
        <begin position="42"/>
        <end position="68"/>
    </location>
</feature>
<evidence type="ECO:0000259" key="9">
    <source>
        <dbReference type="PROSITE" id="PS50262"/>
    </source>
</evidence>
<dbReference type="Gene3D" id="1.20.1070.10">
    <property type="entry name" value="Rhodopsin 7-helix transmembrane proteins"/>
    <property type="match status" value="1"/>
</dbReference>
<dbReference type="GeneID" id="103361420"/>
<dbReference type="STRING" id="144197.ENSSPAP00000021718"/>
<dbReference type="InterPro" id="IPR000276">
    <property type="entry name" value="GPCR_Rhodpsn"/>
</dbReference>
<dbReference type="GO" id="GO:0006955">
    <property type="term" value="P:immune response"/>
    <property type="evidence" value="ECO:0007669"/>
    <property type="project" value="TreeGrafter"/>
</dbReference>
<name>A0A3B5AJN5_9TELE</name>